<dbReference type="GO" id="GO:0008235">
    <property type="term" value="F:metalloexopeptidase activity"/>
    <property type="evidence" value="ECO:0007669"/>
    <property type="project" value="TreeGrafter"/>
</dbReference>
<dbReference type="PANTHER" id="PTHR34858:SF1">
    <property type="entry name" value="CYSO-CYSTEINE PEPTIDASE"/>
    <property type="match status" value="1"/>
</dbReference>
<evidence type="ECO:0000256" key="4">
    <source>
        <dbReference type="ARBA" id="ARBA00022833"/>
    </source>
</evidence>
<dbReference type="SUPFAM" id="SSF102712">
    <property type="entry name" value="JAB1/MPN domain"/>
    <property type="match status" value="1"/>
</dbReference>
<keyword evidence="5" id="KW-0482">Metalloprotease</keyword>
<dbReference type="EMBL" id="CAFBOT010000031">
    <property type="protein sequence ID" value="CAB4984373.1"/>
    <property type="molecule type" value="Genomic_DNA"/>
</dbReference>
<organism evidence="7">
    <name type="scientific">freshwater metagenome</name>
    <dbReference type="NCBI Taxonomy" id="449393"/>
    <lineage>
        <taxon>unclassified sequences</taxon>
        <taxon>metagenomes</taxon>
        <taxon>ecological metagenomes</taxon>
    </lineage>
</organism>
<name>A0A6J6KJD0_9ZZZZ</name>
<evidence type="ECO:0000256" key="1">
    <source>
        <dbReference type="ARBA" id="ARBA00022670"/>
    </source>
</evidence>
<dbReference type="Gene3D" id="3.40.140.10">
    <property type="entry name" value="Cytidine Deaminase, domain 2"/>
    <property type="match status" value="1"/>
</dbReference>
<dbReference type="AlphaFoldDB" id="A0A6J6KJD0"/>
<evidence type="ECO:0000313" key="7">
    <source>
        <dbReference type="EMBL" id="CAB4649178.1"/>
    </source>
</evidence>
<keyword evidence="4" id="KW-0862">Zinc</keyword>
<keyword evidence="1" id="KW-0645">Protease</keyword>
<dbReference type="GO" id="GO:0008270">
    <property type="term" value="F:zinc ion binding"/>
    <property type="evidence" value="ECO:0007669"/>
    <property type="project" value="TreeGrafter"/>
</dbReference>
<dbReference type="Pfam" id="PF14464">
    <property type="entry name" value="Prok-JAB"/>
    <property type="match status" value="1"/>
</dbReference>
<dbReference type="SMART" id="SM00232">
    <property type="entry name" value="JAB_MPN"/>
    <property type="match status" value="1"/>
</dbReference>
<protein>
    <submittedName>
        <fullName evidence="7">Unannotated protein</fullName>
    </submittedName>
</protein>
<dbReference type="InterPro" id="IPR037518">
    <property type="entry name" value="MPN"/>
</dbReference>
<keyword evidence="2" id="KW-0479">Metal-binding</keyword>
<feature type="domain" description="MPN" evidence="6">
    <location>
        <begin position="11"/>
        <end position="143"/>
    </location>
</feature>
<evidence type="ECO:0000256" key="3">
    <source>
        <dbReference type="ARBA" id="ARBA00022801"/>
    </source>
</evidence>
<dbReference type="EMBL" id="CAEZWB010000079">
    <property type="protein sequence ID" value="CAB4649178.1"/>
    <property type="molecule type" value="Genomic_DNA"/>
</dbReference>
<evidence type="ECO:0000313" key="8">
    <source>
        <dbReference type="EMBL" id="CAB4984373.1"/>
    </source>
</evidence>
<dbReference type="GO" id="GO:0006508">
    <property type="term" value="P:proteolysis"/>
    <property type="evidence" value="ECO:0007669"/>
    <property type="project" value="UniProtKB-KW"/>
</dbReference>
<evidence type="ECO:0000256" key="2">
    <source>
        <dbReference type="ARBA" id="ARBA00022723"/>
    </source>
</evidence>
<dbReference type="PANTHER" id="PTHR34858">
    <property type="entry name" value="CYSO-CYSTEINE PEPTIDASE"/>
    <property type="match status" value="1"/>
</dbReference>
<dbReference type="InterPro" id="IPR028090">
    <property type="entry name" value="JAB_dom_prok"/>
</dbReference>
<proteinExistence type="predicted"/>
<gene>
    <name evidence="7" type="ORF">UFOPK2166_00707</name>
    <name evidence="8" type="ORF">UFOPK4000_00299</name>
</gene>
<keyword evidence="3" id="KW-0378">Hydrolase</keyword>
<sequence length="143" mass="15555">MTMSESATPSLNVPQSVLDAIGKHAIACYPEEACGLLVGAGATNTVLEFHATENVARSARVYTINPKQHMVIDRDAEDRGLEVVGVVHSHTHTEAYPSSTDVAQAPDPTWHYMIVTLKRGVPEPRNFRIINGVITETPINSHN</sequence>
<dbReference type="CDD" id="cd08070">
    <property type="entry name" value="MPN_like"/>
    <property type="match status" value="1"/>
</dbReference>
<dbReference type="PROSITE" id="PS50249">
    <property type="entry name" value="MPN"/>
    <property type="match status" value="1"/>
</dbReference>
<reference evidence="7" key="1">
    <citation type="submission" date="2020-05" db="EMBL/GenBank/DDBJ databases">
        <authorList>
            <person name="Chiriac C."/>
            <person name="Salcher M."/>
            <person name="Ghai R."/>
            <person name="Kavagutti S V."/>
        </authorList>
    </citation>
    <scope>NUCLEOTIDE SEQUENCE</scope>
</reference>
<accession>A0A6J6KJD0</accession>
<evidence type="ECO:0000259" key="6">
    <source>
        <dbReference type="PROSITE" id="PS50249"/>
    </source>
</evidence>
<evidence type="ECO:0000256" key="5">
    <source>
        <dbReference type="ARBA" id="ARBA00023049"/>
    </source>
</evidence>
<dbReference type="InterPro" id="IPR000555">
    <property type="entry name" value="JAMM/MPN+_dom"/>
</dbReference>
<dbReference type="InterPro" id="IPR051929">
    <property type="entry name" value="VirAsm_ModProt"/>
</dbReference>